<evidence type="ECO:0000256" key="9">
    <source>
        <dbReference type="ARBA" id="ARBA00022741"/>
    </source>
</evidence>
<dbReference type="SMART" id="SM00729">
    <property type="entry name" value="Elp3"/>
    <property type="match status" value="1"/>
</dbReference>
<keyword evidence="8" id="KW-0479">Metal-binding</keyword>
<dbReference type="Pfam" id="PF01967">
    <property type="entry name" value="MoaC"/>
    <property type="match status" value="1"/>
</dbReference>
<comment type="pathway">
    <text evidence="3">Cofactor biosynthesis; molybdopterin biosynthesis.</text>
</comment>
<dbReference type="OrthoDB" id="429626at2759"/>
<comment type="catalytic activity">
    <reaction evidence="16">
        <text>GTP + AH2 + S-adenosyl-L-methionine = (8S)-3',8-cyclo-7,8-dihydroguanosine 5'-triphosphate + 5'-deoxyadenosine + L-methionine + A + H(+)</text>
        <dbReference type="Rhea" id="RHEA:49576"/>
        <dbReference type="ChEBI" id="CHEBI:13193"/>
        <dbReference type="ChEBI" id="CHEBI:15378"/>
        <dbReference type="ChEBI" id="CHEBI:17319"/>
        <dbReference type="ChEBI" id="CHEBI:17499"/>
        <dbReference type="ChEBI" id="CHEBI:37565"/>
        <dbReference type="ChEBI" id="CHEBI:57844"/>
        <dbReference type="ChEBI" id="CHEBI:59789"/>
        <dbReference type="ChEBI" id="CHEBI:131766"/>
        <dbReference type="EC" id="4.1.99.22"/>
    </reaction>
</comment>
<evidence type="ECO:0000256" key="10">
    <source>
        <dbReference type="ARBA" id="ARBA00023004"/>
    </source>
</evidence>
<name>A0A9P4YVZ5_9HYPO</name>
<dbReference type="NCBIfam" id="NF006870">
    <property type="entry name" value="PRK09364.1"/>
    <property type="match status" value="1"/>
</dbReference>
<feature type="compositionally biased region" description="Basic and acidic residues" evidence="17">
    <location>
        <begin position="429"/>
        <end position="438"/>
    </location>
</feature>
<comment type="similarity">
    <text evidence="5">In the N-terminal section; belongs to the radical SAM superfamily. MoaA family.</text>
</comment>
<dbReference type="InterPro" id="IPR013483">
    <property type="entry name" value="MoaA"/>
</dbReference>
<evidence type="ECO:0000256" key="16">
    <source>
        <dbReference type="ARBA" id="ARBA00048697"/>
    </source>
</evidence>
<dbReference type="SFLD" id="SFLDG01383">
    <property type="entry name" value="cyclic_pyranopterin_phosphate"/>
    <property type="match status" value="1"/>
</dbReference>
<dbReference type="CDD" id="cd01335">
    <property type="entry name" value="Radical_SAM"/>
    <property type="match status" value="1"/>
</dbReference>
<keyword evidence="12" id="KW-0496">Mitochondrion</keyword>
<dbReference type="PANTHER" id="PTHR22960:SF0">
    <property type="entry name" value="MOLYBDENUM COFACTOR BIOSYNTHESIS PROTEIN 1"/>
    <property type="match status" value="1"/>
</dbReference>
<protein>
    <submittedName>
        <fullName evidence="19">GTP 3',8-cyclase</fullName>
    </submittedName>
</protein>
<dbReference type="NCBIfam" id="TIGR00581">
    <property type="entry name" value="moaC"/>
    <property type="match status" value="1"/>
</dbReference>
<dbReference type="InterPro" id="IPR047594">
    <property type="entry name" value="MoaC_bact/euk"/>
</dbReference>
<evidence type="ECO:0000256" key="12">
    <source>
        <dbReference type="ARBA" id="ARBA00023128"/>
    </source>
</evidence>
<keyword evidence="7" id="KW-0949">S-adenosyl-L-methionine</keyword>
<evidence type="ECO:0000313" key="19">
    <source>
        <dbReference type="EMBL" id="KAF4124116.1"/>
    </source>
</evidence>
<dbReference type="GO" id="GO:0046872">
    <property type="term" value="F:metal ion binding"/>
    <property type="evidence" value="ECO:0007669"/>
    <property type="project" value="UniProtKB-KW"/>
</dbReference>
<accession>A0A9P4YVZ5</accession>
<dbReference type="InterPro" id="IPR000385">
    <property type="entry name" value="MoaA_NifB_PqqE_Fe-S-bd_CS"/>
</dbReference>
<evidence type="ECO:0000256" key="6">
    <source>
        <dbReference type="ARBA" id="ARBA00022485"/>
    </source>
</evidence>
<dbReference type="GO" id="GO:0006777">
    <property type="term" value="P:Mo-molybdopterin cofactor biosynthetic process"/>
    <property type="evidence" value="ECO:0007669"/>
    <property type="project" value="UniProtKB-KW"/>
</dbReference>
<dbReference type="GeneID" id="55972057"/>
<keyword evidence="6" id="KW-0004">4Fe-4S</keyword>
<evidence type="ECO:0000259" key="18">
    <source>
        <dbReference type="PROSITE" id="PS51918"/>
    </source>
</evidence>
<comment type="caution">
    <text evidence="19">The sequence shown here is derived from an EMBL/GenBank/DDBJ whole genome shotgun (WGS) entry which is preliminary data.</text>
</comment>
<keyword evidence="13" id="KW-0342">GTP-binding</keyword>
<reference evidence="19" key="1">
    <citation type="submission" date="2020-03" db="EMBL/GenBank/DDBJ databases">
        <title>Site-based positive gene gene selection in Geosmithia morbida across the United States reveals a broad range of putative effectors and factors for local host and environmental adapation.</title>
        <authorList>
            <person name="Onufrak A."/>
            <person name="Murdoch R.W."/>
            <person name="Gazis R."/>
            <person name="Huff M."/>
            <person name="Staton M."/>
            <person name="Klingeman W."/>
            <person name="Hadziabdic D."/>
        </authorList>
    </citation>
    <scope>NUCLEOTIDE SEQUENCE</scope>
    <source>
        <strain evidence="19">1262</strain>
    </source>
</reference>
<evidence type="ECO:0000256" key="17">
    <source>
        <dbReference type="SAM" id="MobiDB-lite"/>
    </source>
</evidence>
<dbReference type="Gene3D" id="3.30.70.640">
    <property type="entry name" value="Molybdopterin cofactor biosynthesis C (MoaC) domain"/>
    <property type="match status" value="1"/>
</dbReference>
<feature type="region of interest" description="Disordered" evidence="17">
    <location>
        <begin position="418"/>
        <end position="456"/>
    </location>
</feature>
<evidence type="ECO:0000256" key="4">
    <source>
        <dbReference type="ARBA" id="ARBA00008484"/>
    </source>
</evidence>
<dbReference type="InterPro" id="IPR023045">
    <property type="entry name" value="MoaC"/>
</dbReference>
<comment type="similarity">
    <text evidence="4">In the C-terminal section; belongs to the MoaC family.</text>
</comment>
<dbReference type="SFLD" id="SFLDG01386">
    <property type="entry name" value="main_SPASM_domain-containing"/>
    <property type="match status" value="1"/>
</dbReference>
<evidence type="ECO:0000256" key="8">
    <source>
        <dbReference type="ARBA" id="ARBA00022723"/>
    </source>
</evidence>
<keyword evidence="10" id="KW-0408">Iron</keyword>
<evidence type="ECO:0000313" key="20">
    <source>
        <dbReference type="Proteomes" id="UP000749293"/>
    </source>
</evidence>
<dbReference type="Gene3D" id="3.20.20.70">
    <property type="entry name" value="Aldolase class I"/>
    <property type="match status" value="1"/>
</dbReference>
<evidence type="ECO:0000256" key="7">
    <source>
        <dbReference type="ARBA" id="ARBA00022691"/>
    </source>
</evidence>
<keyword evidence="20" id="KW-1185">Reference proteome</keyword>
<dbReference type="CDD" id="cd21117">
    <property type="entry name" value="Twitch_MoaA"/>
    <property type="match status" value="1"/>
</dbReference>
<dbReference type="GO" id="GO:0051539">
    <property type="term" value="F:4 iron, 4 sulfur cluster binding"/>
    <property type="evidence" value="ECO:0007669"/>
    <property type="project" value="UniProtKB-KW"/>
</dbReference>
<keyword evidence="15" id="KW-0456">Lyase</keyword>
<dbReference type="GO" id="GO:0005525">
    <property type="term" value="F:GTP binding"/>
    <property type="evidence" value="ECO:0007669"/>
    <property type="project" value="UniProtKB-KW"/>
</dbReference>
<evidence type="ECO:0000256" key="5">
    <source>
        <dbReference type="ARBA" id="ARBA00009862"/>
    </source>
</evidence>
<dbReference type="InterPro" id="IPR040064">
    <property type="entry name" value="MoaA-like"/>
</dbReference>
<dbReference type="SFLD" id="SFLDS00029">
    <property type="entry name" value="Radical_SAM"/>
    <property type="match status" value="1"/>
</dbReference>
<dbReference type="SUPFAM" id="SSF102114">
    <property type="entry name" value="Radical SAM enzymes"/>
    <property type="match status" value="1"/>
</dbReference>
<dbReference type="PANTHER" id="PTHR22960">
    <property type="entry name" value="MOLYBDOPTERIN COFACTOR SYNTHESIS PROTEIN A"/>
    <property type="match status" value="1"/>
</dbReference>
<gene>
    <name evidence="19" type="ORF">GMORB2_5832</name>
</gene>
<dbReference type="HAMAP" id="MF_01224_B">
    <property type="entry name" value="MoaC_B"/>
    <property type="match status" value="1"/>
</dbReference>
<comment type="cofactor">
    <cofactor evidence="2">
        <name>[4Fe-4S] cluster</name>
        <dbReference type="ChEBI" id="CHEBI:49883"/>
    </cofactor>
</comment>
<dbReference type="SUPFAM" id="SSF55040">
    <property type="entry name" value="Molybdenum cofactor biosynthesis protein C, MoaC"/>
    <property type="match status" value="1"/>
</dbReference>
<dbReference type="AlphaFoldDB" id="A0A9P4YVZ5"/>
<sequence>MASAIRLPSPLPSRQRRDRIRDARPLSDFLTDTFDRQHDYLRISVAERCNLRCVYCMPEEGVELSPDRELLTTPEIVMLSSVFVSQGVSKIRLTGGEPTVRRDIVPLMQELGRLRPHGLREICLTTNGIALHRKLDSMVEAGLTGVNLSLDTLDPFQFQIMTRRKGFDAVQRSINRILDMNRTGAGIKLKINCVVMRGVNDREVLPFVELTRHKDLEVRFIEYMPFDGNRWSRRKMFSYDEMLDLIRREYPGLVDKVADKPNDTSKTWRIRGYAGRVGFVTSMTHNFCGTCNRLRLTGDGNLKVCLFGNAEVSLRDILRQSNGGEPIDRQAYDAIKKAAMERLDTAAVDGDSLSLDLPPNEAELLDVIGMAVKRKKAKHAGMGELEHMKNRPMILIGGMPPRVRRLLNTTTATVLLQQQRRLFSSSPRRAQESDRDNDSSGSSEPGQGRLTHVSDRGTAHMVSISEKAVTQRTATAACTVRFSVATVVNLIQDNQMKKGDVLAVARVAGIMAAKRTPDLVPLCHPLPLSHVAIDLEPRDGSSVSSSASNDGAGAGVIEIRATVTCSGKTGVEMEALTAASVASLTIYDMCKAVDKGMVIEGLRVVLKDGGKSGRWEMD</sequence>
<proteinExistence type="inferred from homology"/>
<keyword evidence="14" id="KW-0501">Molybdenum cofactor biosynthesis</keyword>
<evidence type="ECO:0000256" key="3">
    <source>
        <dbReference type="ARBA" id="ARBA00005046"/>
    </source>
</evidence>
<feature type="domain" description="Radical SAM core" evidence="18">
    <location>
        <begin position="33"/>
        <end position="261"/>
    </location>
</feature>
<evidence type="ECO:0000256" key="13">
    <source>
        <dbReference type="ARBA" id="ARBA00023134"/>
    </source>
</evidence>
<dbReference type="Pfam" id="PF06463">
    <property type="entry name" value="Mob_synth_C"/>
    <property type="match status" value="1"/>
</dbReference>
<organism evidence="19 20">
    <name type="scientific">Geosmithia morbida</name>
    <dbReference type="NCBI Taxonomy" id="1094350"/>
    <lineage>
        <taxon>Eukaryota</taxon>
        <taxon>Fungi</taxon>
        <taxon>Dikarya</taxon>
        <taxon>Ascomycota</taxon>
        <taxon>Pezizomycotina</taxon>
        <taxon>Sordariomycetes</taxon>
        <taxon>Hypocreomycetidae</taxon>
        <taxon>Hypocreales</taxon>
        <taxon>Bionectriaceae</taxon>
        <taxon>Geosmithia</taxon>
    </lineage>
</organism>
<dbReference type="InterPro" id="IPR002820">
    <property type="entry name" value="Mopterin_CF_biosynth-C_dom"/>
</dbReference>
<dbReference type="InterPro" id="IPR010505">
    <property type="entry name" value="MoaA_twitch"/>
</dbReference>
<dbReference type="InterPro" id="IPR013785">
    <property type="entry name" value="Aldolase_TIM"/>
</dbReference>
<evidence type="ECO:0000256" key="2">
    <source>
        <dbReference type="ARBA" id="ARBA00001966"/>
    </source>
</evidence>
<dbReference type="Proteomes" id="UP000749293">
    <property type="component" value="Unassembled WGS sequence"/>
</dbReference>
<dbReference type="InterPro" id="IPR007197">
    <property type="entry name" value="rSAM"/>
</dbReference>
<keyword evidence="11" id="KW-0411">Iron-sulfur</keyword>
<dbReference type="SFLD" id="SFLDG01067">
    <property type="entry name" value="SPASM/twitch_domain_containing"/>
    <property type="match status" value="1"/>
</dbReference>
<dbReference type="EMBL" id="JAANYQ010000005">
    <property type="protein sequence ID" value="KAF4124116.1"/>
    <property type="molecule type" value="Genomic_DNA"/>
</dbReference>
<evidence type="ECO:0000256" key="11">
    <source>
        <dbReference type="ARBA" id="ARBA00023014"/>
    </source>
</evidence>
<evidence type="ECO:0000256" key="15">
    <source>
        <dbReference type="ARBA" id="ARBA00023239"/>
    </source>
</evidence>
<dbReference type="GO" id="GO:0061799">
    <property type="term" value="F:cyclic pyranopterin monophosphate synthase activity"/>
    <property type="evidence" value="ECO:0007669"/>
    <property type="project" value="UniProtKB-EC"/>
</dbReference>
<dbReference type="Pfam" id="PF04055">
    <property type="entry name" value="Radical_SAM"/>
    <property type="match status" value="1"/>
</dbReference>
<dbReference type="PROSITE" id="PS51918">
    <property type="entry name" value="RADICAL_SAM"/>
    <property type="match status" value="1"/>
</dbReference>
<dbReference type="InterPro" id="IPR058240">
    <property type="entry name" value="rSAM_sf"/>
</dbReference>
<evidence type="ECO:0000256" key="1">
    <source>
        <dbReference type="ARBA" id="ARBA00001637"/>
    </source>
</evidence>
<dbReference type="GO" id="GO:0061798">
    <property type="term" value="F:GTP 3',8'-cyclase activity"/>
    <property type="evidence" value="ECO:0007669"/>
    <property type="project" value="UniProtKB-EC"/>
</dbReference>
<dbReference type="CDD" id="cd01420">
    <property type="entry name" value="MoaC_PE"/>
    <property type="match status" value="1"/>
</dbReference>
<dbReference type="InterPro" id="IPR006638">
    <property type="entry name" value="Elp3/MiaA/NifB-like_rSAM"/>
</dbReference>
<keyword evidence="9" id="KW-0547">Nucleotide-binding</keyword>
<dbReference type="NCBIfam" id="TIGR02666">
    <property type="entry name" value="moaA"/>
    <property type="match status" value="1"/>
</dbReference>
<dbReference type="InterPro" id="IPR050105">
    <property type="entry name" value="MoCo_biosynth_MoaA/MoaC"/>
</dbReference>
<dbReference type="InterPro" id="IPR036522">
    <property type="entry name" value="MoaC_sf"/>
</dbReference>
<comment type="catalytic activity">
    <reaction evidence="1">
        <text>(8S)-3',8-cyclo-7,8-dihydroguanosine 5'-triphosphate = cyclic pyranopterin phosphate + diphosphate</text>
        <dbReference type="Rhea" id="RHEA:49580"/>
        <dbReference type="ChEBI" id="CHEBI:33019"/>
        <dbReference type="ChEBI" id="CHEBI:59648"/>
        <dbReference type="ChEBI" id="CHEBI:131766"/>
        <dbReference type="EC" id="4.6.1.17"/>
    </reaction>
</comment>
<evidence type="ECO:0000256" key="14">
    <source>
        <dbReference type="ARBA" id="ARBA00023150"/>
    </source>
</evidence>
<feature type="compositionally biased region" description="Polar residues" evidence="17">
    <location>
        <begin position="418"/>
        <end position="428"/>
    </location>
</feature>
<dbReference type="PROSITE" id="PS01305">
    <property type="entry name" value="MOAA_NIFB_PQQE"/>
    <property type="match status" value="1"/>
</dbReference>
<dbReference type="RefSeq" id="XP_035322768.1">
    <property type="nucleotide sequence ID" value="XM_035467802.1"/>
</dbReference>